<dbReference type="RefSeq" id="WP_343798515.1">
    <property type="nucleotide sequence ID" value="NZ_BAAADJ010000020.1"/>
</dbReference>
<name>A0ABN0W8V4_9BACI</name>
<dbReference type="SMART" id="SM00418">
    <property type="entry name" value="HTH_ARSR"/>
    <property type="match status" value="1"/>
</dbReference>
<evidence type="ECO:0000313" key="3">
    <source>
        <dbReference type="EMBL" id="GAA0328687.1"/>
    </source>
</evidence>
<evidence type="ECO:0000313" key="4">
    <source>
        <dbReference type="Proteomes" id="UP001500782"/>
    </source>
</evidence>
<dbReference type="InterPro" id="IPR001845">
    <property type="entry name" value="HTH_ArsR_DNA-bd_dom"/>
</dbReference>
<evidence type="ECO:0000259" key="2">
    <source>
        <dbReference type="SMART" id="SM00418"/>
    </source>
</evidence>
<dbReference type="NCBIfam" id="NF005061">
    <property type="entry name" value="PRK06474.1"/>
    <property type="match status" value="1"/>
</dbReference>
<dbReference type="EMBL" id="BAAADJ010000020">
    <property type="protein sequence ID" value="GAA0328687.1"/>
    <property type="molecule type" value="Genomic_DNA"/>
</dbReference>
<reference evidence="3 4" key="1">
    <citation type="journal article" date="2019" name="Int. J. Syst. Evol. Microbiol.">
        <title>The Global Catalogue of Microorganisms (GCM) 10K type strain sequencing project: providing services to taxonomists for standard genome sequencing and annotation.</title>
        <authorList>
            <consortium name="The Broad Institute Genomics Platform"/>
            <consortium name="The Broad Institute Genome Sequencing Center for Infectious Disease"/>
            <person name="Wu L."/>
            <person name="Ma J."/>
        </authorList>
    </citation>
    <scope>NUCLEOTIDE SEQUENCE [LARGE SCALE GENOMIC DNA]</scope>
    <source>
        <strain evidence="3 4">JCM 9731</strain>
    </source>
</reference>
<dbReference type="CDD" id="cd00090">
    <property type="entry name" value="HTH_ARSR"/>
    <property type="match status" value="1"/>
</dbReference>
<feature type="domain" description="HTH arsR-type" evidence="2">
    <location>
        <begin position="6"/>
        <end position="95"/>
    </location>
</feature>
<sequence length="183" mass="21038">MKKSESKLDLLLHPVRMRIVQCLAGGKQRTPQEMSSILNDVPPATLYRHINKLAHAELLDVVEERPIRGTVERVYTLSAENSHVHPEELANLSKEDHVKYFTGFLTHLMMDFEQYLQRDHVDFIQDGVGYRQILINLSDEELIEFGQKMNEFLQSKINNQPGEGRTLRKISSIIIPSDDPSSE</sequence>
<dbReference type="Proteomes" id="UP001500782">
    <property type="component" value="Unassembled WGS sequence"/>
</dbReference>
<protein>
    <submittedName>
        <fullName evidence="3">Helix-turn-helix domain-containing protein</fullName>
    </submittedName>
</protein>
<dbReference type="Pfam" id="PF12840">
    <property type="entry name" value="HTH_20"/>
    <property type="match status" value="1"/>
</dbReference>
<dbReference type="Gene3D" id="1.10.10.10">
    <property type="entry name" value="Winged helix-like DNA-binding domain superfamily/Winged helix DNA-binding domain"/>
    <property type="match status" value="1"/>
</dbReference>
<comment type="caution">
    <text evidence="3">The sequence shown here is derived from an EMBL/GenBank/DDBJ whole genome shotgun (WGS) entry which is preliminary data.</text>
</comment>
<gene>
    <name evidence="3" type="ORF">GCM10008967_18970</name>
</gene>
<organism evidence="3 4">
    <name type="scientific">Bacillus carboniphilus</name>
    <dbReference type="NCBI Taxonomy" id="86663"/>
    <lineage>
        <taxon>Bacteria</taxon>
        <taxon>Bacillati</taxon>
        <taxon>Bacillota</taxon>
        <taxon>Bacilli</taxon>
        <taxon>Bacillales</taxon>
        <taxon>Bacillaceae</taxon>
        <taxon>Bacillus</taxon>
    </lineage>
</organism>
<evidence type="ECO:0000256" key="1">
    <source>
        <dbReference type="ARBA" id="ARBA00023125"/>
    </source>
</evidence>
<proteinExistence type="predicted"/>
<dbReference type="SUPFAM" id="SSF46785">
    <property type="entry name" value="Winged helix' DNA-binding domain"/>
    <property type="match status" value="1"/>
</dbReference>
<keyword evidence="1" id="KW-0238">DNA-binding</keyword>
<dbReference type="InterPro" id="IPR011991">
    <property type="entry name" value="ArsR-like_HTH"/>
</dbReference>
<accession>A0ABN0W8V4</accession>
<dbReference type="InterPro" id="IPR036390">
    <property type="entry name" value="WH_DNA-bd_sf"/>
</dbReference>
<dbReference type="InterPro" id="IPR036388">
    <property type="entry name" value="WH-like_DNA-bd_sf"/>
</dbReference>
<keyword evidence="4" id="KW-1185">Reference proteome</keyword>
<dbReference type="Gene3D" id="6.10.140.2180">
    <property type="match status" value="1"/>
</dbReference>